<accession>E2BBT6</accession>
<evidence type="ECO:0000313" key="2">
    <source>
        <dbReference type="EMBL" id="EFN86862.1"/>
    </source>
</evidence>
<feature type="domain" description="Mos1 transposase HTH" evidence="1">
    <location>
        <begin position="2"/>
        <end position="30"/>
    </location>
</feature>
<gene>
    <name evidence="2" type="ORF">EAI_01788</name>
</gene>
<feature type="non-terminal residue" evidence="2">
    <location>
        <position position="1"/>
    </location>
</feature>
<dbReference type="InParanoid" id="E2BBT6"/>
<dbReference type="InterPro" id="IPR041426">
    <property type="entry name" value="Mos1_HTH"/>
</dbReference>
<evidence type="ECO:0000313" key="3">
    <source>
        <dbReference type="Proteomes" id="UP000008237"/>
    </source>
</evidence>
<reference evidence="2 3" key="1">
    <citation type="journal article" date="2010" name="Science">
        <title>Genomic comparison of the ants Camponotus floridanus and Harpegnathos saltator.</title>
        <authorList>
            <person name="Bonasio R."/>
            <person name="Zhang G."/>
            <person name="Ye C."/>
            <person name="Mutti N.S."/>
            <person name="Fang X."/>
            <person name="Qin N."/>
            <person name="Donahue G."/>
            <person name="Yang P."/>
            <person name="Li Q."/>
            <person name="Li C."/>
            <person name="Zhang P."/>
            <person name="Huang Z."/>
            <person name="Berger S.L."/>
            <person name="Reinberg D."/>
            <person name="Wang J."/>
            <person name="Liebig J."/>
        </authorList>
    </citation>
    <scope>NUCLEOTIDE SEQUENCE [LARGE SCALE GENOMIC DNA]</scope>
    <source>
        <strain evidence="2 3">R22 G/1</strain>
    </source>
</reference>
<evidence type="ECO:0000259" key="1">
    <source>
        <dbReference type="Pfam" id="PF17906"/>
    </source>
</evidence>
<keyword evidence="3" id="KW-1185">Reference proteome</keyword>
<dbReference type="EMBL" id="GL447151">
    <property type="protein sequence ID" value="EFN86862.1"/>
    <property type="molecule type" value="Genomic_DNA"/>
</dbReference>
<dbReference type="Pfam" id="PF17906">
    <property type="entry name" value="HTH_48"/>
    <property type="match status" value="1"/>
</dbReference>
<organism evidence="3">
    <name type="scientific">Harpegnathos saltator</name>
    <name type="common">Jerdon's jumping ant</name>
    <dbReference type="NCBI Taxonomy" id="610380"/>
    <lineage>
        <taxon>Eukaryota</taxon>
        <taxon>Metazoa</taxon>
        <taxon>Ecdysozoa</taxon>
        <taxon>Arthropoda</taxon>
        <taxon>Hexapoda</taxon>
        <taxon>Insecta</taxon>
        <taxon>Pterygota</taxon>
        <taxon>Neoptera</taxon>
        <taxon>Endopterygota</taxon>
        <taxon>Hymenoptera</taxon>
        <taxon>Apocrita</taxon>
        <taxon>Aculeata</taxon>
        <taxon>Formicoidea</taxon>
        <taxon>Formicidae</taxon>
        <taxon>Ponerinae</taxon>
        <taxon>Ponerini</taxon>
        <taxon>Harpegnathos</taxon>
    </lineage>
</organism>
<dbReference type="AlphaFoldDB" id="E2BBT6"/>
<feature type="non-terminal residue" evidence="2">
    <location>
        <position position="30"/>
    </location>
</feature>
<dbReference type="Gene3D" id="1.10.10.1450">
    <property type="match status" value="1"/>
</dbReference>
<name>E2BBT6_HARSA</name>
<sequence>YAMHFTFHSNKNVSETAKIICAAYGENVVT</sequence>
<proteinExistence type="predicted"/>
<dbReference type="Proteomes" id="UP000008237">
    <property type="component" value="Unassembled WGS sequence"/>
</dbReference>
<protein>
    <recommendedName>
        <fullName evidence="1">Mos1 transposase HTH domain-containing protein</fullName>
    </recommendedName>
</protein>